<dbReference type="AlphaFoldDB" id="A0A3D3R4U9"/>
<dbReference type="SMART" id="SM00855">
    <property type="entry name" value="PGAM"/>
    <property type="match status" value="1"/>
</dbReference>
<dbReference type="Gene3D" id="3.40.50.1240">
    <property type="entry name" value="Phosphoglycerate mutase-like"/>
    <property type="match status" value="1"/>
</dbReference>
<accession>A0A3D3R4U9</accession>
<dbReference type="InterPro" id="IPR029033">
    <property type="entry name" value="His_PPase_superfam"/>
</dbReference>
<organism evidence="1 2">
    <name type="scientific">Gimesia maris</name>
    <dbReference type="NCBI Taxonomy" id="122"/>
    <lineage>
        <taxon>Bacteria</taxon>
        <taxon>Pseudomonadati</taxon>
        <taxon>Planctomycetota</taxon>
        <taxon>Planctomycetia</taxon>
        <taxon>Planctomycetales</taxon>
        <taxon>Planctomycetaceae</taxon>
        <taxon>Gimesia</taxon>
    </lineage>
</organism>
<dbReference type="SUPFAM" id="SSF53254">
    <property type="entry name" value="Phosphoglycerate mutase-like"/>
    <property type="match status" value="1"/>
</dbReference>
<dbReference type="GO" id="GO:0016791">
    <property type="term" value="F:phosphatase activity"/>
    <property type="evidence" value="ECO:0007669"/>
    <property type="project" value="TreeGrafter"/>
</dbReference>
<gene>
    <name evidence="1" type="ORF">DIT97_11365</name>
</gene>
<dbReference type="EMBL" id="DQAY01000063">
    <property type="protein sequence ID" value="HCO23616.1"/>
    <property type="molecule type" value="Genomic_DNA"/>
</dbReference>
<dbReference type="InterPro" id="IPR013078">
    <property type="entry name" value="His_Pase_superF_clade-1"/>
</dbReference>
<evidence type="ECO:0000313" key="2">
    <source>
        <dbReference type="Proteomes" id="UP000263642"/>
    </source>
</evidence>
<evidence type="ECO:0000313" key="1">
    <source>
        <dbReference type="EMBL" id="HCO23616.1"/>
    </source>
</evidence>
<sequence length="270" mass="29809">MAQPLTLPGVILSLKPEASSKRPKLLPGCRSIRYIDKSSRSAISTGPDMKLSKMVPHPETDVTNLLLIRHGATPPNEQRPFILQGCGINPSLSESGQKQAAALGQFLSSTSPIHHVYCSPMIRARETAEAICEPLGLTPQEVAEIHECDVGLWEGKSWDIIMQEFPEAYDAFIHDPYQNRYEGGESYGDVLNRTEPAIQSLLDRHLGETIVVVAHNVVNRVYLARVLGLEISKAKDLAQTNTGINLIRYQQGETKVITMNSIFHLNGIPH</sequence>
<dbReference type="CDD" id="cd07067">
    <property type="entry name" value="HP_PGM_like"/>
    <property type="match status" value="1"/>
</dbReference>
<dbReference type="Pfam" id="PF00300">
    <property type="entry name" value="His_Phos_1"/>
    <property type="match status" value="1"/>
</dbReference>
<reference evidence="1 2" key="1">
    <citation type="journal article" date="2018" name="Nat. Biotechnol.">
        <title>A standardized bacterial taxonomy based on genome phylogeny substantially revises the tree of life.</title>
        <authorList>
            <person name="Parks D.H."/>
            <person name="Chuvochina M."/>
            <person name="Waite D.W."/>
            <person name="Rinke C."/>
            <person name="Skarshewski A."/>
            <person name="Chaumeil P.A."/>
            <person name="Hugenholtz P."/>
        </authorList>
    </citation>
    <scope>NUCLEOTIDE SEQUENCE [LARGE SCALE GENOMIC DNA]</scope>
    <source>
        <strain evidence="1">UBA9375</strain>
    </source>
</reference>
<dbReference type="InterPro" id="IPR050275">
    <property type="entry name" value="PGM_Phosphatase"/>
</dbReference>
<name>A0A3D3R4U9_9PLAN</name>
<evidence type="ECO:0008006" key="3">
    <source>
        <dbReference type="Google" id="ProtNLM"/>
    </source>
</evidence>
<proteinExistence type="predicted"/>
<dbReference type="PANTHER" id="PTHR48100">
    <property type="entry name" value="BROAD-SPECIFICITY PHOSPHATASE YOR283W-RELATED"/>
    <property type="match status" value="1"/>
</dbReference>
<dbReference type="Proteomes" id="UP000263642">
    <property type="component" value="Unassembled WGS sequence"/>
</dbReference>
<protein>
    <recommendedName>
        <fullName evidence="3">Phosphoserine phosphatase 1</fullName>
    </recommendedName>
</protein>
<comment type="caution">
    <text evidence="1">The sequence shown here is derived from an EMBL/GenBank/DDBJ whole genome shotgun (WGS) entry which is preliminary data.</text>
</comment>